<evidence type="ECO:0000256" key="13">
    <source>
        <dbReference type="ARBA" id="ARBA00023316"/>
    </source>
</evidence>
<dbReference type="Gene3D" id="3.40.710.10">
    <property type="entry name" value="DD-peptidase/beta-lactamase superfamily"/>
    <property type="match status" value="1"/>
</dbReference>
<evidence type="ECO:0000256" key="8">
    <source>
        <dbReference type="ARBA" id="ARBA00022960"/>
    </source>
</evidence>
<proteinExistence type="predicted"/>
<dbReference type="GO" id="GO:0071555">
    <property type="term" value="P:cell wall organization"/>
    <property type="evidence" value="ECO:0007669"/>
    <property type="project" value="UniProtKB-KW"/>
</dbReference>
<comment type="caution">
    <text evidence="19">The sequence shown here is derived from an EMBL/GenBank/DDBJ whole genome shotgun (WGS) entry which is preliminary data.</text>
</comment>
<dbReference type="GO" id="GO:0008658">
    <property type="term" value="F:penicillin binding"/>
    <property type="evidence" value="ECO:0007669"/>
    <property type="project" value="InterPro"/>
</dbReference>
<dbReference type="SUPFAM" id="SSF56601">
    <property type="entry name" value="beta-lactamase/transpeptidase-like"/>
    <property type="match status" value="1"/>
</dbReference>
<comment type="subcellular location">
    <subcellularLocation>
        <location evidence="1">Membrane</location>
    </subcellularLocation>
</comment>
<dbReference type="InterPro" id="IPR001460">
    <property type="entry name" value="PCN-bd_Tpept"/>
</dbReference>
<dbReference type="PANTHER" id="PTHR32282">
    <property type="entry name" value="BINDING PROTEIN TRANSPEPTIDASE, PUTATIVE-RELATED"/>
    <property type="match status" value="1"/>
</dbReference>
<evidence type="ECO:0000256" key="16">
    <source>
        <dbReference type="SAM" id="MobiDB-lite"/>
    </source>
</evidence>
<dbReference type="AlphaFoldDB" id="A0A918CIK0"/>
<dbReference type="Pfam" id="PF00912">
    <property type="entry name" value="Transgly"/>
    <property type="match status" value="1"/>
</dbReference>
<evidence type="ECO:0000256" key="14">
    <source>
        <dbReference type="ARBA" id="ARBA00044770"/>
    </source>
</evidence>
<dbReference type="GO" id="GO:0008955">
    <property type="term" value="F:peptidoglycan glycosyltransferase activity"/>
    <property type="evidence" value="ECO:0007669"/>
    <property type="project" value="UniProtKB-EC"/>
</dbReference>
<reference evidence="19" key="2">
    <citation type="submission" date="2020-09" db="EMBL/GenBank/DDBJ databases">
        <authorList>
            <person name="Sun Q."/>
            <person name="Ohkuma M."/>
        </authorList>
    </citation>
    <scope>NUCLEOTIDE SEQUENCE</scope>
    <source>
        <strain evidence="19">JCM 31311</strain>
    </source>
</reference>
<dbReference type="Proteomes" id="UP000603865">
    <property type="component" value="Unassembled WGS sequence"/>
</dbReference>
<dbReference type="EMBL" id="BMQL01000037">
    <property type="protein sequence ID" value="GGR25872.1"/>
    <property type="molecule type" value="Genomic_DNA"/>
</dbReference>
<keyword evidence="6" id="KW-0812">Transmembrane</keyword>
<accession>A0A918CIK0</accession>
<dbReference type="PANTHER" id="PTHR32282:SF27">
    <property type="entry name" value="PENICILLIN-BINDING PROTEIN 1A"/>
    <property type="match status" value="1"/>
</dbReference>
<feature type="compositionally biased region" description="Polar residues" evidence="16">
    <location>
        <begin position="761"/>
        <end position="791"/>
    </location>
</feature>
<keyword evidence="12" id="KW-0511">Multifunctional enzyme</keyword>
<keyword evidence="10" id="KW-1133">Transmembrane helix</keyword>
<feature type="domain" description="Glycosyl transferase family 51" evidence="18">
    <location>
        <begin position="69"/>
        <end position="224"/>
    </location>
</feature>
<keyword evidence="3" id="KW-0645">Protease</keyword>
<dbReference type="GO" id="GO:0008360">
    <property type="term" value="P:regulation of cell shape"/>
    <property type="evidence" value="ECO:0007669"/>
    <property type="project" value="UniProtKB-KW"/>
</dbReference>
<evidence type="ECO:0000259" key="17">
    <source>
        <dbReference type="Pfam" id="PF00905"/>
    </source>
</evidence>
<evidence type="ECO:0000256" key="6">
    <source>
        <dbReference type="ARBA" id="ARBA00022692"/>
    </source>
</evidence>
<evidence type="ECO:0000256" key="10">
    <source>
        <dbReference type="ARBA" id="ARBA00022989"/>
    </source>
</evidence>
<evidence type="ECO:0000313" key="20">
    <source>
        <dbReference type="Proteomes" id="UP000603865"/>
    </source>
</evidence>
<evidence type="ECO:0000256" key="9">
    <source>
        <dbReference type="ARBA" id="ARBA00022984"/>
    </source>
</evidence>
<reference evidence="19" key="1">
    <citation type="journal article" date="2014" name="Int. J. Syst. Evol. Microbiol.">
        <title>Complete genome sequence of Corynebacterium casei LMG S-19264T (=DSM 44701T), isolated from a smear-ripened cheese.</title>
        <authorList>
            <consortium name="US DOE Joint Genome Institute (JGI-PGF)"/>
            <person name="Walter F."/>
            <person name="Albersmeier A."/>
            <person name="Kalinowski J."/>
            <person name="Ruckert C."/>
        </authorList>
    </citation>
    <scope>NUCLEOTIDE SEQUENCE</scope>
    <source>
        <strain evidence="19">JCM 31311</strain>
    </source>
</reference>
<evidence type="ECO:0000256" key="11">
    <source>
        <dbReference type="ARBA" id="ARBA00023136"/>
    </source>
</evidence>
<dbReference type="GO" id="GO:0030288">
    <property type="term" value="C:outer membrane-bounded periplasmic space"/>
    <property type="evidence" value="ECO:0007669"/>
    <property type="project" value="TreeGrafter"/>
</dbReference>
<dbReference type="RefSeq" id="WP_189092455.1">
    <property type="nucleotide sequence ID" value="NZ_BMQL01000037.1"/>
</dbReference>
<dbReference type="GO" id="GO:0006508">
    <property type="term" value="P:proteolysis"/>
    <property type="evidence" value="ECO:0007669"/>
    <property type="project" value="UniProtKB-KW"/>
</dbReference>
<keyword evidence="20" id="KW-1185">Reference proteome</keyword>
<evidence type="ECO:0000256" key="1">
    <source>
        <dbReference type="ARBA" id="ARBA00004370"/>
    </source>
</evidence>
<dbReference type="SUPFAM" id="SSF53955">
    <property type="entry name" value="Lysozyme-like"/>
    <property type="match status" value="1"/>
</dbReference>
<keyword evidence="2" id="KW-0121">Carboxypeptidase</keyword>
<protein>
    <recommendedName>
        <fullName evidence="14">peptidoglycan glycosyltransferase</fullName>
        <ecNumber evidence="14">2.4.99.28</ecNumber>
    </recommendedName>
</protein>
<dbReference type="GO" id="GO:0004180">
    <property type="term" value="F:carboxypeptidase activity"/>
    <property type="evidence" value="ECO:0007669"/>
    <property type="project" value="UniProtKB-KW"/>
</dbReference>
<dbReference type="Gene3D" id="1.10.3810.10">
    <property type="entry name" value="Biosynthetic peptidoglycan transglycosylase-like"/>
    <property type="match status" value="1"/>
</dbReference>
<comment type="catalytic activity">
    <reaction evidence="15">
        <text>[GlcNAc-(1-&gt;4)-Mur2Ac(oyl-L-Ala-gamma-D-Glu-L-Lys-D-Ala-D-Ala)](n)-di-trans,octa-cis-undecaprenyl diphosphate + beta-D-GlcNAc-(1-&gt;4)-Mur2Ac(oyl-L-Ala-gamma-D-Glu-L-Lys-D-Ala-D-Ala)-di-trans,octa-cis-undecaprenyl diphosphate = [GlcNAc-(1-&gt;4)-Mur2Ac(oyl-L-Ala-gamma-D-Glu-L-Lys-D-Ala-D-Ala)](n+1)-di-trans,octa-cis-undecaprenyl diphosphate + di-trans,octa-cis-undecaprenyl diphosphate + H(+)</text>
        <dbReference type="Rhea" id="RHEA:23708"/>
        <dbReference type="Rhea" id="RHEA-COMP:9602"/>
        <dbReference type="Rhea" id="RHEA-COMP:9603"/>
        <dbReference type="ChEBI" id="CHEBI:15378"/>
        <dbReference type="ChEBI" id="CHEBI:58405"/>
        <dbReference type="ChEBI" id="CHEBI:60033"/>
        <dbReference type="ChEBI" id="CHEBI:78435"/>
        <dbReference type="EC" id="2.4.99.28"/>
    </reaction>
</comment>
<name>A0A918CIK0_9DEIO</name>
<evidence type="ECO:0000256" key="3">
    <source>
        <dbReference type="ARBA" id="ARBA00022670"/>
    </source>
</evidence>
<dbReference type="InterPro" id="IPR012338">
    <property type="entry name" value="Beta-lactam/transpept-like"/>
</dbReference>
<dbReference type="EC" id="2.4.99.28" evidence="14"/>
<gene>
    <name evidence="19" type="ORF">GCM10008957_41850</name>
</gene>
<dbReference type="InterPro" id="IPR050396">
    <property type="entry name" value="Glycosyltr_51/Transpeptidase"/>
</dbReference>
<keyword evidence="9" id="KW-0573">Peptidoglycan synthesis</keyword>
<feature type="compositionally biased region" description="Low complexity" evidence="16">
    <location>
        <begin position="878"/>
        <end position="895"/>
    </location>
</feature>
<dbReference type="InterPro" id="IPR001264">
    <property type="entry name" value="Glyco_trans_51"/>
</dbReference>
<keyword evidence="5" id="KW-0808">Transferase</keyword>
<dbReference type="InterPro" id="IPR023346">
    <property type="entry name" value="Lysozyme-like_dom_sf"/>
</dbReference>
<dbReference type="GO" id="GO:0009252">
    <property type="term" value="P:peptidoglycan biosynthetic process"/>
    <property type="evidence" value="ECO:0007669"/>
    <property type="project" value="UniProtKB-KW"/>
</dbReference>
<feature type="domain" description="Penicillin-binding protein transpeptidase" evidence="17">
    <location>
        <begin position="351"/>
        <end position="618"/>
    </location>
</feature>
<evidence type="ECO:0000256" key="4">
    <source>
        <dbReference type="ARBA" id="ARBA00022676"/>
    </source>
</evidence>
<evidence type="ECO:0000256" key="7">
    <source>
        <dbReference type="ARBA" id="ARBA00022801"/>
    </source>
</evidence>
<feature type="region of interest" description="Disordered" evidence="16">
    <location>
        <begin position="662"/>
        <end position="895"/>
    </location>
</feature>
<evidence type="ECO:0000313" key="19">
    <source>
        <dbReference type="EMBL" id="GGR25872.1"/>
    </source>
</evidence>
<sequence>MRLIANLFKTLLILALLLGVGLLGLVLLWQSDLKRVDDLNVLEYAGKATVVDDHGQIIGALTPSLSSGARVNRSLLKANQMSSWLRKAVVTSEDTRFYQHGGIDPRGLLRAVFRSASGDTQGGSTITQQVVRSTILLDIKDEKTLSRKLKEALLAVQVERRFTKDEILTAYLNVVYWGVGRTDLLGAQDAARTYFGVDASRLNLAQSAYLATLLPNARRYNDYPAYRPLIHNILERMVKDGRATQAQADAAWHYHLQPVGWSVRYDAAGNLVSARLSDPDAKRASSPAPQVRFADGFLDAVERDLSDRLGRSVLYRSDVTVYTTLNHQAQAGAEAASRDARLPNGATLGLALMNPANGDVTALVGQKLGDGVLESWNNATRARRQVGSSIKPLLYTLALSKGFKQSDTILDAPIDGDYQPKNYSGTSTGRRVTLRYALDHSLNLPTVRLAQQVGLNAFVSKLRELGLSPAPDTGLPLAIGALEASPLQMAAAYAPFANGGIYHAPRLITKVVQSGKTILTVAPSESQRVWDTQTAFLGLDMLRGVVNDLTPAEGGLGWRARINGREVGGKTGTTNDVRDLWFAGVTPGLSGAVWVGRSDNTALPQTAYSGEVAAPVWQEAAAAAVNGQAAVQFSAPQGVTFQQVRGVQMAFKTDSGSNGGFLKSLFGGRSAPDPVSPSEQPAQEQAPAVTEPDPVPVEPQADQSTPDVVPTDTAPADALPNGDASSTPDSGATDPTSEPSTAQPNTAQPDTVQPLPDPSAPDQSSAATDPQLTDPQSTDSQSAGPTPSSQVVPDPATVPNNVSPADTSTPTDTTSQDSATQDAAPPVDSPDSAPSQQVPSDLTPLPDPSDSSSDVTPTIPPTSPPPALSTPDPAPYNVVPDSSSVPDTSGSSPSN</sequence>
<dbReference type="InterPro" id="IPR036950">
    <property type="entry name" value="PBP_transglycosylase"/>
</dbReference>
<evidence type="ECO:0000259" key="18">
    <source>
        <dbReference type="Pfam" id="PF00912"/>
    </source>
</evidence>
<keyword evidence="13" id="KW-0961">Cell wall biogenesis/degradation</keyword>
<dbReference type="Pfam" id="PF00905">
    <property type="entry name" value="Transpeptidase"/>
    <property type="match status" value="1"/>
</dbReference>
<keyword evidence="7" id="KW-0378">Hydrolase</keyword>
<feature type="compositionally biased region" description="Polar residues" evidence="16">
    <location>
        <begin position="723"/>
        <end position="751"/>
    </location>
</feature>
<organism evidence="19 20">
    <name type="scientific">Deinococcus ruber</name>
    <dbReference type="NCBI Taxonomy" id="1848197"/>
    <lineage>
        <taxon>Bacteria</taxon>
        <taxon>Thermotogati</taxon>
        <taxon>Deinococcota</taxon>
        <taxon>Deinococci</taxon>
        <taxon>Deinococcales</taxon>
        <taxon>Deinococcaceae</taxon>
        <taxon>Deinococcus</taxon>
    </lineage>
</organism>
<dbReference type="GO" id="GO:0016020">
    <property type="term" value="C:membrane"/>
    <property type="evidence" value="ECO:0007669"/>
    <property type="project" value="UniProtKB-SubCell"/>
</dbReference>
<evidence type="ECO:0000256" key="5">
    <source>
        <dbReference type="ARBA" id="ARBA00022679"/>
    </source>
</evidence>
<evidence type="ECO:0000256" key="2">
    <source>
        <dbReference type="ARBA" id="ARBA00022645"/>
    </source>
</evidence>
<keyword evidence="4" id="KW-0328">Glycosyltransferase</keyword>
<keyword evidence="11" id="KW-0472">Membrane</keyword>
<evidence type="ECO:0000256" key="15">
    <source>
        <dbReference type="ARBA" id="ARBA00049902"/>
    </source>
</evidence>
<evidence type="ECO:0000256" key="12">
    <source>
        <dbReference type="ARBA" id="ARBA00023268"/>
    </source>
</evidence>
<keyword evidence="8" id="KW-0133">Cell shape</keyword>
<feature type="compositionally biased region" description="Pro residues" evidence="16">
    <location>
        <begin position="858"/>
        <end position="874"/>
    </location>
</feature>
<feature type="compositionally biased region" description="Low complexity" evidence="16">
    <location>
        <begin position="803"/>
        <end position="857"/>
    </location>
</feature>